<feature type="domain" description="DUF7730" evidence="1">
    <location>
        <begin position="11"/>
        <end position="103"/>
    </location>
</feature>
<dbReference type="AlphaFoldDB" id="A0AAN6MY72"/>
<evidence type="ECO:0000259" key="1">
    <source>
        <dbReference type="Pfam" id="PF24864"/>
    </source>
</evidence>
<organism evidence="2 3">
    <name type="scientific">Diplogelasinospora grovesii</name>
    <dbReference type="NCBI Taxonomy" id="303347"/>
    <lineage>
        <taxon>Eukaryota</taxon>
        <taxon>Fungi</taxon>
        <taxon>Dikarya</taxon>
        <taxon>Ascomycota</taxon>
        <taxon>Pezizomycotina</taxon>
        <taxon>Sordariomycetes</taxon>
        <taxon>Sordariomycetidae</taxon>
        <taxon>Sordariales</taxon>
        <taxon>Diplogelasinosporaceae</taxon>
        <taxon>Diplogelasinospora</taxon>
    </lineage>
</organism>
<proteinExistence type="predicted"/>
<dbReference type="Proteomes" id="UP001303473">
    <property type="component" value="Unassembled WGS sequence"/>
</dbReference>
<comment type="caution">
    <text evidence="2">The sequence shown here is derived from an EMBL/GenBank/DDBJ whole genome shotgun (WGS) entry which is preliminary data.</text>
</comment>
<accession>A0AAN6MY72</accession>
<dbReference type="InterPro" id="IPR056632">
    <property type="entry name" value="DUF7730"/>
</dbReference>
<keyword evidence="3" id="KW-1185">Reference proteome</keyword>
<dbReference type="Pfam" id="PF24864">
    <property type="entry name" value="DUF7730"/>
    <property type="match status" value="1"/>
</dbReference>
<reference evidence="3" key="1">
    <citation type="journal article" date="2023" name="Mol. Phylogenet. Evol.">
        <title>Genome-scale phylogeny and comparative genomics of the fungal order Sordariales.</title>
        <authorList>
            <person name="Hensen N."/>
            <person name="Bonometti L."/>
            <person name="Westerberg I."/>
            <person name="Brannstrom I.O."/>
            <person name="Guillou S."/>
            <person name="Cros-Aarteil S."/>
            <person name="Calhoun S."/>
            <person name="Haridas S."/>
            <person name="Kuo A."/>
            <person name="Mondo S."/>
            <person name="Pangilinan J."/>
            <person name="Riley R."/>
            <person name="LaButti K."/>
            <person name="Andreopoulos B."/>
            <person name="Lipzen A."/>
            <person name="Chen C."/>
            <person name="Yan M."/>
            <person name="Daum C."/>
            <person name="Ng V."/>
            <person name="Clum A."/>
            <person name="Steindorff A."/>
            <person name="Ohm R.A."/>
            <person name="Martin F."/>
            <person name="Silar P."/>
            <person name="Natvig D.O."/>
            <person name="Lalanne C."/>
            <person name="Gautier V."/>
            <person name="Ament-Velasquez S.L."/>
            <person name="Kruys A."/>
            <person name="Hutchinson M.I."/>
            <person name="Powell A.J."/>
            <person name="Barry K."/>
            <person name="Miller A.N."/>
            <person name="Grigoriev I.V."/>
            <person name="Debuchy R."/>
            <person name="Gladieux P."/>
            <person name="Hiltunen Thoren M."/>
            <person name="Johannesson H."/>
        </authorList>
    </citation>
    <scope>NUCLEOTIDE SEQUENCE [LARGE SCALE GENOMIC DNA]</scope>
    <source>
        <strain evidence="3">CBS 340.73</strain>
    </source>
</reference>
<feature type="non-terminal residue" evidence="2">
    <location>
        <position position="136"/>
    </location>
</feature>
<evidence type="ECO:0000313" key="2">
    <source>
        <dbReference type="EMBL" id="KAK3935066.1"/>
    </source>
</evidence>
<sequence length="136" mass="16001">GDPCHKFRRSSILYVCRQITSEAIDILYGQNTFKISLHRGGHNDLLETDVHIMQRVRRLHLIAKATSRRECHRMKYQEALETVLQDEEKVPWEPLLQALVHLTVFLHWKAPKRMDSAADDAGPEKEIDWADWVKRF</sequence>
<dbReference type="EMBL" id="MU853944">
    <property type="protein sequence ID" value="KAK3935066.1"/>
    <property type="molecule type" value="Genomic_DNA"/>
</dbReference>
<protein>
    <recommendedName>
        <fullName evidence="1">DUF7730 domain-containing protein</fullName>
    </recommendedName>
</protein>
<gene>
    <name evidence="2" type="ORF">QBC46DRAFT_242138</name>
</gene>
<name>A0AAN6MY72_9PEZI</name>
<feature type="non-terminal residue" evidence="2">
    <location>
        <position position="1"/>
    </location>
</feature>
<evidence type="ECO:0000313" key="3">
    <source>
        <dbReference type="Proteomes" id="UP001303473"/>
    </source>
</evidence>